<dbReference type="OrthoDB" id="264603at2759"/>
<dbReference type="SUPFAM" id="SSF49354">
    <property type="entry name" value="PapD-like"/>
    <property type="match status" value="1"/>
</dbReference>
<evidence type="ECO:0000313" key="10">
    <source>
        <dbReference type="EMBL" id="VDN50216.1"/>
    </source>
</evidence>
<evidence type="ECO:0000256" key="4">
    <source>
        <dbReference type="ARBA" id="ARBA00022989"/>
    </source>
</evidence>
<evidence type="ECO:0000256" key="3">
    <source>
        <dbReference type="ARBA" id="ARBA00022692"/>
    </source>
</evidence>
<protein>
    <recommendedName>
        <fullName evidence="6">Major sperm protein</fullName>
    </recommendedName>
</protein>
<dbReference type="STRING" id="318479.A0A0N4U7J6"/>
<evidence type="ECO:0000256" key="2">
    <source>
        <dbReference type="ARBA" id="ARBA00008932"/>
    </source>
</evidence>
<dbReference type="GO" id="GO:0005789">
    <property type="term" value="C:endoplasmic reticulum membrane"/>
    <property type="evidence" value="ECO:0007669"/>
    <property type="project" value="InterPro"/>
</dbReference>
<dbReference type="PIRSF" id="PIRSF019693">
    <property type="entry name" value="VAMP-associated"/>
    <property type="match status" value="1"/>
</dbReference>
<dbReference type="Pfam" id="PF00635">
    <property type="entry name" value="Motile_Sperm"/>
    <property type="match status" value="1"/>
</dbReference>
<evidence type="ECO:0000256" key="1">
    <source>
        <dbReference type="ARBA" id="ARBA00004211"/>
    </source>
</evidence>
<keyword evidence="12" id="KW-1185">Reference proteome</keyword>
<dbReference type="PROSITE" id="PS50202">
    <property type="entry name" value="MSP"/>
    <property type="match status" value="1"/>
</dbReference>
<gene>
    <name evidence="10" type="ORF">DME_LOCUS189</name>
</gene>
<dbReference type="Proteomes" id="UP000274756">
    <property type="component" value="Unassembled WGS sequence"/>
</dbReference>
<evidence type="ECO:0000313" key="11">
    <source>
        <dbReference type="Proteomes" id="UP000038040"/>
    </source>
</evidence>
<dbReference type="InterPro" id="IPR016763">
    <property type="entry name" value="VAP"/>
</dbReference>
<comment type="function">
    <text evidence="6">Central component in molecular interactions underlying sperm crawling. Forms an extensive filament system that extends from sperm villipoda, along the leading edge of the pseudopod.</text>
</comment>
<keyword evidence="6" id="KW-0206">Cytoskeleton</keyword>
<evidence type="ECO:0000313" key="12">
    <source>
        <dbReference type="Proteomes" id="UP000274756"/>
    </source>
</evidence>
<dbReference type="AlphaFoldDB" id="A0A0N4U7J6"/>
<reference evidence="10 12" key="2">
    <citation type="submission" date="2018-11" db="EMBL/GenBank/DDBJ databases">
        <authorList>
            <consortium name="Pathogen Informatics"/>
        </authorList>
    </citation>
    <scope>NUCLEOTIDE SEQUENCE [LARGE SCALE GENOMIC DNA]</scope>
</reference>
<accession>A0A0N4U7J6</accession>
<dbReference type="GO" id="GO:0033149">
    <property type="term" value="F:FFAT motif binding"/>
    <property type="evidence" value="ECO:0007669"/>
    <property type="project" value="TreeGrafter"/>
</dbReference>
<comment type="subcellular location">
    <subcellularLocation>
        <location evidence="1">Membrane</location>
        <topology evidence="1">Single-pass type IV membrane protein</topology>
    </subcellularLocation>
</comment>
<dbReference type="InterPro" id="IPR000535">
    <property type="entry name" value="MSP_dom"/>
</dbReference>
<dbReference type="InterPro" id="IPR008962">
    <property type="entry name" value="PapD-like_sf"/>
</dbReference>
<evidence type="ECO:0000256" key="7">
    <source>
        <dbReference type="SAM" id="Coils"/>
    </source>
</evidence>
<keyword evidence="7" id="KW-0175">Coiled coil</keyword>
<organism evidence="11 13">
    <name type="scientific">Dracunculus medinensis</name>
    <name type="common">Guinea worm</name>
    <dbReference type="NCBI Taxonomy" id="318479"/>
    <lineage>
        <taxon>Eukaryota</taxon>
        <taxon>Metazoa</taxon>
        <taxon>Ecdysozoa</taxon>
        <taxon>Nematoda</taxon>
        <taxon>Chromadorea</taxon>
        <taxon>Rhabditida</taxon>
        <taxon>Spirurina</taxon>
        <taxon>Dracunculoidea</taxon>
        <taxon>Dracunculidae</taxon>
        <taxon>Dracunculus</taxon>
    </lineage>
</organism>
<dbReference type="EMBL" id="UYYG01000001">
    <property type="protein sequence ID" value="VDN50216.1"/>
    <property type="molecule type" value="Genomic_DNA"/>
</dbReference>
<dbReference type="PANTHER" id="PTHR10809">
    <property type="entry name" value="VESICLE-ASSOCIATED MEMBRANE PROTEIN-ASSOCIATED PROTEIN"/>
    <property type="match status" value="1"/>
</dbReference>
<dbReference type="GO" id="GO:0061817">
    <property type="term" value="P:endoplasmic reticulum-plasma membrane tethering"/>
    <property type="evidence" value="ECO:0007669"/>
    <property type="project" value="TreeGrafter"/>
</dbReference>
<evidence type="ECO:0000256" key="8">
    <source>
        <dbReference type="SAM" id="Phobius"/>
    </source>
</evidence>
<keyword evidence="5 8" id="KW-0472">Membrane</keyword>
<keyword evidence="3 8" id="KW-0812">Transmembrane</keyword>
<comment type="similarity">
    <text evidence="2">Belongs to the VAMP-associated protein (VAP) (TC 9.B.17) family.</text>
</comment>
<keyword evidence="6" id="KW-0963">Cytoplasm</keyword>
<evidence type="ECO:0000256" key="5">
    <source>
        <dbReference type="ARBA" id="ARBA00023136"/>
    </source>
</evidence>
<feature type="coiled-coil region" evidence="7">
    <location>
        <begin position="164"/>
        <end position="191"/>
    </location>
</feature>
<reference evidence="13" key="1">
    <citation type="submission" date="2017-02" db="UniProtKB">
        <authorList>
            <consortium name="WormBaseParasite"/>
        </authorList>
    </citation>
    <scope>IDENTIFICATION</scope>
</reference>
<dbReference type="GO" id="GO:0090158">
    <property type="term" value="P:endoplasmic reticulum membrane organization"/>
    <property type="evidence" value="ECO:0007669"/>
    <property type="project" value="TreeGrafter"/>
</dbReference>
<dbReference type="InterPro" id="IPR013783">
    <property type="entry name" value="Ig-like_fold"/>
</dbReference>
<evidence type="ECO:0000313" key="13">
    <source>
        <dbReference type="WBParaSite" id="DME_0000296001-mRNA-1"/>
    </source>
</evidence>
<dbReference type="PANTHER" id="PTHR10809:SF6">
    <property type="entry name" value="AT11025P-RELATED"/>
    <property type="match status" value="1"/>
</dbReference>
<dbReference type="GO" id="GO:0005886">
    <property type="term" value="C:plasma membrane"/>
    <property type="evidence" value="ECO:0007669"/>
    <property type="project" value="TreeGrafter"/>
</dbReference>
<dbReference type="Gene3D" id="2.60.40.10">
    <property type="entry name" value="Immunoglobulins"/>
    <property type="match status" value="1"/>
</dbReference>
<dbReference type="WBParaSite" id="DME_0000296001-mRNA-1">
    <property type="protein sequence ID" value="DME_0000296001-mRNA-1"/>
    <property type="gene ID" value="DME_0000296001"/>
</dbReference>
<feature type="domain" description="MSP" evidence="9">
    <location>
        <begin position="7"/>
        <end position="127"/>
    </location>
</feature>
<keyword evidence="4 8" id="KW-1133">Transmembrane helix</keyword>
<dbReference type="Proteomes" id="UP000038040">
    <property type="component" value="Unplaced"/>
</dbReference>
<evidence type="ECO:0000259" key="9">
    <source>
        <dbReference type="PROSITE" id="PS50202"/>
    </source>
</evidence>
<proteinExistence type="inferred from homology"/>
<feature type="transmembrane region" description="Helical" evidence="8">
    <location>
        <begin position="204"/>
        <end position="224"/>
    </location>
</feature>
<evidence type="ECO:0000256" key="6">
    <source>
        <dbReference type="RuleBase" id="RU003425"/>
    </source>
</evidence>
<sequence length="227" mass="25080">MSKNRQVLSIEPADRLVFKGPYKAQVTSYLKLTNPTDRVVCFKVKTTAPKQYNVRPSQGIINAGETTVVAVMLHPFDESAGIDYEQIRHRFLVQSVFAPSDEFCLDTLWKKVVPTELMDSKLNVVFDTSAMENIARDNAYNNSSNEIKISLGENNGSDRKSADRSNSDIAKMNLERENNNLKARIAALEAISSVGGNERQESGIAILQVALIALAALLIGLIFGKLF</sequence>
<name>A0A0N4U7J6_DRAME</name>